<keyword evidence="2" id="KW-1185">Reference proteome</keyword>
<sequence>MKEHENVAQDDHSYHKCTADAAGLRPELDHLIVMHSIKSPKFYGPTRATRTGRTEALIKVYVRNKEGRQHRAFLRQRTTARRIWCENSREHLLALAVDFAAWVPAEEEWHERIKIHEKGPGTSLTNVECGHGTSNETPDARVPYFGLQKCILAFIMKAHEPDAATGSHSVTPKTFRWSTTHSNIMNTFKKDFPSFTNRNLVYVPKMSAIGFFSEVLPSRQAANLNREGFKNSKKKQFIQKHSIFELELLEPSRSPGNY</sequence>
<comment type="caution">
    <text evidence="1">The sequence shown here is derived from an EMBL/GenBank/DDBJ whole genome shotgun (WGS) entry which is preliminary data.</text>
</comment>
<gene>
    <name evidence="1" type="ORF">B0H17DRAFT_1147971</name>
</gene>
<protein>
    <submittedName>
        <fullName evidence="1">Uncharacterized protein</fullName>
    </submittedName>
</protein>
<dbReference type="Proteomes" id="UP001221757">
    <property type="component" value="Unassembled WGS sequence"/>
</dbReference>
<organism evidence="1 2">
    <name type="scientific">Mycena rosella</name>
    <name type="common">Pink bonnet</name>
    <name type="synonym">Agaricus rosellus</name>
    <dbReference type="NCBI Taxonomy" id="1033263"/>
    <lineage>
        <taxon>Eukaryota</taxon>
        <taxon>Fungi</taxon>
        <taxon>Dikarya</taxon>
        <taxon>Basidiomycota</taxon>
        <taxon>Agaricomycotina</taxon>
        <taxon>Agaricomycetes</taxon>
        <taxon>Agaricomycetidae</taxon>
        <taxon>Agaricales</taxon>
        <taxon>Marasmiineae</taxon>
        <taxon>Mycenaceae</taxon>
        <taxon>Mycena</taxon>
    </lineage>
</organism>
<dbReference type="EMBL" id="JARKIE010000376">
    <property type="protein sequence ID" value="KAJ7648559.1"/>
    <property type="molecule type" value="Genomic_DNA"/>
</dbReference>
<reference evidence="1" key="1">
    <citation type="submission" date="2023-03" db="EMBL/GenBank/DDBJ databases">
        <title>Massive genome expansion in bonnet fungi (Mycena s.s.) driven by repeated elements and novel gene families across ecological guilds.</title>
        <authorList>
            <consortium name="Lawrence Berkeley National Laboratory"/>
            <person name="Harder C.B."/>
            <person name="Miyauchi S."/>
            <person name="Viragh M."/>
            <person name="Kuo A."/>
            <person name="Thoen E."/>
            <person name="Andreopoulos B."/>
            <person name="Lu D."/>
            <person name="Skrede I."/>
            <person name="Drula E."/>
            <person name="Henrissat B."/>
            <person name="Morin E."/>
            <person name="Kohler A."/>
            <person name="Barry K."/>
            <person name="LaButti K."/>
            <person name="Morin E."/>
            <person name="Salamov A."/>
            <person name="Lipzen A."/>
            <person name="Mereny Z."/>
            <person name="Hegedus B."/>
            <person name="Baldrian P."/>
            <person name="Stursova M."/>
            <person name="Weitz H."/>
            <person name="Taylor A."/>
            <person name="Grigoriev I.V."/>
            <person name="Nagy L.G."/>
            <person name="Martin F."/>
            <person name="Kauserud H."/>
        </authorList>
    </citation>
    <scope>NUCLEOTIDE SEQUENCE</scope>
    <source>
        <strain evidence="1">CBHHK067</strain>
    </source>
</reference>
<name>A0AAD7CHL9_MYCRO</name>
<proteinExistence type="predicted"/>
<evidence type="ECO:0000313" key="1">
    <source>
        <dbReference type="EMBL" id="KAJ7648559.1"/>
    </source>
</evidence>
<dbReference type="AlphaFoldDB" id="A0AAD7CHL9"/>
<accession>A0AAD7CHL9</accession>
<evidence type="ECO:0000313" key="2">
    <source>
        <dbReference type="Proteomes" id="UP001221757"/>
    </source>
</evidence>